<keyword evidence="1" id="KW-0472">Membrane</keyword>
<dbReference type="Proteomes" id="UP001225316">
    <property type="component" value="Unassembled WGS sequence"/>
</dbReference>
<dbReference type="InterPro" id="IPR026037">
    <property type="entry name" value="PgpA"/>
</dbReference>
<keyword evidence="1" id="KW-1133">Transmembrane helix</keyword>
<feature type="domain" description="YutG/PgpA" evidence="2">
    <location>
        <begin position="22"/>
        <end position="168"/>
    </location>
</feature>
<dbReference type="PANTHER" id="PTHR36305:SF1">
    <property type="entry name" value="PHOSPHATIDYLGLYCEROPHOSPHATASE A"/>
    <property type="match status" value="1"/>
</dbReference>
<accession>A0ABU1AT71</accession>
<protein>
    <submittedName>
        <fullName evidence="3">Phosphatidylglycerophosphatase A</fullName>
    </submittedName>
</protein>
<name>A0ABU1AT71_9BACT</name>
<proteinExistence type="predicted"/>
<comment type="caution">
    <text evidence="3">The sequence shown here is derived from an EMBL/GenBank/DDBJ whole genome shotgun (WGS) entry which is preliminary data.</text>
</comment>
<feature type="transmembrane region" description="Helical" evidence="1">
    <location>
        <begin position="89"/>
        <end position="110"/>
    </location>
</feature>
<dbReference type="PIRSF" id="PIRSF006162">
    <property type="entry name" value="PgpA"/>
    <property type="match status" value="1"/>
</dbReference>
<dbReference type="CDD" id="cd06971">
    <property type="entry name" value="PgpA"/>
    <property type="match status" value="1"/>
</dbReference>
<dbReference type="InterPro" id="IPR036681">
    <property type="entry name" value="PgpA-like_sf"/>
</dbReference>
<evidence type="ECO:0000313" key="4">
    <source>
        <dbReference type="Proteomes" id="UP001225316"/>
    </source>
</evidence>
<dbReference type="SUPFAM" id="SSF101307">
    <property type="entry name" value="YutG-like"/>
    <property type="match status" value="1"/>
</dbReference>
<evidence type="ECO:0000256" key="1">
    <source>
        <dbReference type="SAM" id="Phobius"/>
    </source>
</evidence>
<sequence length="173" mass="18473">MSAIDRYVFWTRTLSTPLVVNLATIGPVGRMKKAPGTWGSVVGLAFYAVFFHNASPLGFIFLAALSAYISVAICDAAEKRLQMRDPGMIVLDEVVAVPLVFIGMGGHSGLIAQHGSWPVLLGGFALFRVFDILKPFGISKLQDLPGGLGCAVDDLAAGMAACVSLHLILRFFF</sequence>
<organism evidence="3 4">
    <name type="scientific">Thalassobacterium maritimum</name>
    <dbReference type="NCBI Taxonomy" id="3041265"/>
    <lineage>
        <taxon>Bacteria</taxon>
        <taxon>Pseudomonadati</taxon>
        <taxon>Verrucomicrobiota</taxon>
        <taxon>Opitutia</taxon>
        <taxon>Puniceicoccales</taxon>
        <taxon>Coraliomargaritaceae</taxon>
        <taxon>Thalassobacterium</taxon>
    </lineage>
</organism>
<dbReference type="RefSeq" id="WP_308949472.1">
    <property type="nucleotide sequence ID" value="NZ_JARXHW010000013.1"/>
</dbReference>
<keyword evidence="4" id="KW-1185">Reference proteome</keyword>
<dbReference type="InterPro" id="IPR007686">
    <property type="entry name" value="YutG/PgpA"/>
</dbReference>
<reference evidence="3 4" key="1">
    <citation type="submission" date="2023-04" db="EMBL/GenBank/DDBJ databases">
        <title>A novel bacteria isolated from coastal sediment.</title>
        <authorList>
            <person name="Liu X.-J."/>
            <person name="Du Z.-J."/>
        </authorList>
    </citation>
    <scope>NUCLEOTIDE SEQUENCE [LARGE SCALE GENOMIC DNA]</scope>
    <source>
        <strain evidence="3 4">SDUM461003</strain>
    </source>
</reference>
<gene>
    <name evidence="3" type="ORF">QEH52_07450</name>
</gene>
<dbReference type="Pfam" id="PF04608">
    <property type="entry name" value="PgpA"/>
    <property type="match status" value="1"/>
</dbReference>
<dbReference type="PANTHER" id="PTHR36305">
    <property type="entry name" value="PHOSPHATIDYLGLYCEROPHOSPHATASE A"/>
    <property type="match status" value="1"/>
</dbReference>
<keyword evidence="1" id="KW-0812">Transmembrane</keyword>
<evidence type="ECO:0000313" key="3">
    <source>
        <dbReference type="EMBL" id="MDQ8207338.1"/>
    </source>
</evidence>
<dbReference type="EMBL" id="JARXHW010000013">
    <property type="protein sequence ID" value="MDQ8207338.1"/>
    <property type="molecule type" value="Genomic_DNA"/>
</dbReference>
<evidence type="ECO:0000259" key="2">
    <source>
        <dbReference type="Pfam" id="PF04608"/>
    </source>
</evidence>